<reference evidence="1" key="1">
    <citation type="submission" date="2023-06" db="EMBL/GenBank/DDBJ databases">
        <title>Male Hemibagrus guttatus genome.</title>
        <authorList>
            <person name="Bian C."/>
        </authorList>
    </citation>
    <scope>NUCLEOTIDE SEQUENCE</scope>
    <source>
        <strain evidence="1">Male_cb2023</strain>
        <tissue evidence="1">Muscle</tissue>
    </source>
</reference>
<accession>A0AAE0R846</accession>
<dbReference type="AlphaFoldDB" id="A0AAE0R846"/>
<dbReference type="EMBL" id="JAUCMX010000005">
    <property type="protein sequence ID" value="KAK3545918.1"/>
    <property type="molecule type" value="Genomic_DNA"/>
</dbReference>
<dbReference type="Gene3D" id="2.60.40.10">
    <property type="entry name" value="Immunoglobulins"/>
    <property type="match status" value="1"/>
</dbReference>
<evidence type="ECO:0000313" key="1">
    <source>
        <dbReference type="EMBL" id="KAK3545918.1"/>
    </source>
</evidence>
<evidence type="ECO:0000313" key="2">
    <source>
        <dbReference type="Proteomes" id="UP001274896"/>
    </source>
</evidence>
<feature type="non-terminal residue" evidence="1">
    <location>
        <position position="198"/>
    </location>
</feature>
<sequence>MVTLETQDTGSSGVDDVHTGDQLRGSTCNISFLSTSYTGVYWCESESGENSNHVNITVHALPSSYNIKFLEDMTTVGLRAYREKRDHVEHPEQLHHCWFGNCTVSDHKTLQQIVRTAEKMNRDSLPSIMDIYTTCCIHKVNSIVNNPTPPHTHSSASCHLEKAKPRATVRVNPQSSIYTGDTVTLSCELQEETGWKFL</sequence>
<evidence type="ECO:0008006" key="3">
    <source>
        <dbReference type="Google" id="ProtNLM"/>
    </source>
</evidence>
<dbReference type="InterPro" id="IPR013783">
    <property type="entry name" value="Ig-like_fold"/>
</dbReference>
<name>A0AAE0R846_9TELE</name>
<comment type="caution">
    <text evidence="1">The sequence shown here is derived from an EMBL/GenBank/DDBJ whole genome shotgun (WGS) entry which is preliminary data.</text>
</comment>
<protein>
    <recommendedName>
        <fullName evidence="3">Ig-like domain-containing protein</fullName>
    </recommendedName>
</protein>
<dbReference type="Proteomes" id="UP001274896">
    <property type="component" value="Unassembled WGS sequence"/>
</dbReference>
<organism evidence="1 2">
    <name type="scientific">Hemibagrus guttatus</name>
    <dbReference type="NCBI Taxonomy" id="175788"/>
    <lineage>
        <taxon>Eukaryota</taxon>
        <taxon>Metazoa</taxon>
        <taxon>Chordata</taxon>
        <taxon>Craniata</taxon>
        <taxon>Vertebrata</taxon>
        <taxon>Euteleostomi</taxon>
        <taxon>Actinopterygii</taxon>
        <taxon>Neopterygii</taxon>
        <taxon>Teleostei</taxon>
        <taxon>Ostariophysi</taxon>
        <taxon>Siluriformes</taxon>
        <taxon>Bagridae</taxon>
        <taxon>Hemibagrus</taxon>
    </lineage>
</organism>
<proteinExistence type="predicted"/>
<keyword evidence="2" id="KW-1185">Reference proteome</keyword>
<gene>
    <name evidence="1" type="ORF">QTP70_016715</name>
</gene>